<dbReference type="AlphaFoldDB" id="A0A9P7VG59"/>
<name>A0A9P7VG59_9AGAR</name>
<evidence type="ECO:0000256" key="1">
    <source>
        <dbReference type="SAM" id="MobiDB-lite"/>
    </source>
</evidence>
<sequence length="609" mass="69292">MAFNTMQLSSEELIDALMHRIQKNTPKWDIAKIDALENRLQMAMAVVRGARNSHQPINRIPPELLAAIFSMTQYHPPGFLPLVGPGTDYTKGCHWLSLLEVCRHWRGVGTAFHSLWAIIDNGLFPLTFLKRSSESLLTIIVGLTKIKFDQQYLAKIIGELPRIREFHVDFCHSDSLLESSVFLSKNAAPNLVSLSLLPNRRRHVALGVSSTLSKLFMGDMPKLKQLCLGFFTSWPPDYFKNLTHLCLHNQDTLTRPSTSEFLDFLESSPLLEKLALIDAGPTRYIPDDLPLVPADRIIVLNHLIEINVKTSSGIASITRLLSHLTLPEQTNMFLWGQPLVPRPEEVSSLFPSDIFRLQNVQNIQEYRLIEQGSEGWSSPDIVAIVNGVLFIRGNSALTELATLLPLRFPQNNIKRLLFNASSSSHFDTISRMWRVAFEHMPSLEVITIRSCDMHKTKVILEGLYPRGTDKSFPCPLLTSLRIEKYMSDISTFLAFFMAILAEERRGIESVEIVSLNKSPAKRWVDVWSVPDSSYSDSDFEEDGCEDDQDEVEGTTSQSDGVDALKRRVRNVKQMKRANSYRHWTPKEWPTQAYLWQKECEMRISSSHRV</sequence>
<dbReference type="OrthoDB" id="2906561at2759"/>
<feature type="region of interest" description="Disordered" evidence="1">
    <location>
        <begin position="532"/>
        <end position="560"/>
    </location>
</feature>
<gene>
    <name evidence="2" type="ORF">BT62DRAFT_976420</name>
</gene>
<dbReference type="EMBL" id="MU250579">
    <property type="protein sequence ID" value="KAG7439967.1"/>
    <property type="molecule type" value="Genomic_DNA"/>
</dbReference>
<dbReference type="GeneID" id="66111528"/>
<dbReference type="InterPro" id="IPR032675">
    <property type="entry name" value="LRR_dom_sf"/>
</dbReference>
<reference evidence="2" key="1">
    <citation type="submission" date="2020-11" db="EMBL/GenBank/DDBJ databases">
        <title>Adaptations for nitrogen fixation in a non-lichenized fungal sporocarp promotes dispersal by wood-feeding termites.</title>
        <authorList>
            <consortium name="DOE Joint Genome Institute"/>
            <person name="Koch R.A."/>
            <person name="Yoon G."/>
            <person name="Arayal U."/>
            <person name="Lail K."/>
            <person name="Amirebrahimi M."/>
            <person name="Labutti K."/>
            <person name="Lipzen A."/>
            <person name="Riley R."/>
            <person name="Barry K."/>
            <person name="Henrissat B."/>
            <person name="Grigoriev I.V."/>
            <person name="Herr J.R."/>
            <person name="Aime M.C."/>
        </authorList>
    </citation>
    <scope>NUCLEOTIDE SEQUENCE</scope>
    <source>
        <strain evidence="2">MCA 3950</strain>
    </source>
</reference>
<protein>
    <recommendedName>
        <fullName evidence="4">F-box domain-containing protein</fullName>
    </recommendedName>
</protein>
<evidence type="ECO:0008006" key="4">
    <source>
        <dbReference type="Google" id="ProtNLM"/>
    </source>
</evidence>
<dbReference type="SUPFAM" id="SSF52047">
    <property type="entry name" value="RNI-like"/>
    <property type="match status" value="1"/>
</dbReference>
<organism evidence="2 3">
    <name type="scientific">Guyanagaster necrorhizus</name>
    <dbReference type="NCBI Taxonomy" id="856835"/>
    <lineage>
        <taxon>Eukaryota</taxon>
        <taxon>Fungi</taxon>
        <taxon>Dikarya</taxon>
        <taxon>Basidiomycota</taxon>
        <taxon>Agaricomycotina</taxon>
        <taxon>Agaricomycetes</taxon>
        <taxon>Agaricomycetidae</taxon>
        <taxon>Agaricales</taxon>
        <taxon>Marasmiineae</taxon>
        <taxon>Physalacriaceae</taxon>
        <taxon>Guyanagaster</taxon>
    </lineage>
</organism>
<comment type="caution">
    <text evidence="2">The sequence shown here is derived from an EMBL/GenBank/DDBJ whole genome shotgun (WGS) entry which is preliminary data.</text>
</comment>
<keyword evidence="3" id="KW-1185">Reference proteome</keyword>
<evidence type="ECO:0000313" key="2">
    <source>
        <dbReference type="EMBL" id="KAG7439967.1"/>
    </source>
</evidence>
<proteinExistence type="predicted"/>
<evidence type="ECO:0000313" key="3">
    <source>
        <dbReference type="Proteomes" id="UP000812287"/>
    </source>
</evidence>
<accession>A0A9P7VG59</accession>
<dbReference type="RefSeq" id="XP_043033467.1">
    <property type="nucleotide sequence ID" value="XM_043189231.1"/>
</dbReference>
<dbReference type="Gene3D" id="3.80.10.10">
    <property type="entry name" value="Ribonuclease Inhibitor"/>
    <property type="match status" value="1"/>
</dbReference>
<dbReference type="Proteomes" id="UP000812287">
    <property type="component" value="Unassembled WGS sequence"/>
</dbReference>
<feature type="compositionally biased region" description="Acidic residues" evidence="1">
    <location>
        <begin position="537"/>
        <end position="552"/>
    </location>
</feature>